<gene>
    <name evidence="2" type="ORF">AABB81_01940</name>
</gene>
<dbReference type="RefSeq" id="WP_342158225.1">
    <property type="nucleotide sequence ID" value="NZ_JBCDNA010000001.1"/>
</dbReference>
<keyword evidence="1" id="KW-0175">Coiled coil</keyword>
<feature type="coiled-coil region" evidence="1">
    <location>
        <begin position="8"/>
        <end position="42"/>
    </location>
</feature>
<evidence type="ECO:0000313" key="3">
    <source>
        <dbReference type="Proteomes" id="UP001474120"/>
    </source>
</evidence>
<protein>
    <submittedName>
        <fullName evidence="2">Uncharacterized protein</fullName>
    </submittedName>
</protein>
<reference evidence="2 3" key="1">
    <citation type="submission" date="2024-04" db="EMBL/GenBank/DDBJ databases">
        <title>whole genome sequencing of Lutimonas vermicola strain IMCC1616.</title>
        <authorList>
            <person name="Bae S.S."/>
        </authorList>
    </citation>
    <scope>NUCLEOTIDE SEQUENCE [LARGE SCALE GENOMIC DNA]</scope>
    <source>
        <strain evidence="2 3">IMCC1616</strain>
    </source>
</reference>
<evidence type="ECO:0000313" key="2">
    <source>
        <dbReference type="EMBL" id="MEL4454640.1"/>
    </source>
</evidence>
<organism evidence="2 3">
    <name type="scientific">Lutimonas vermicola</name>
    <dbReference type="NCBI Taxonomy" id="414288"/>
    <lineage>
        <taxon>Bacteria</taxon>
        <taxon>Pseudomonadati</taxon>
        <taxon>Bacteroidota</taxon>
        <taxon>Flavobacteriia</taxon>
        <taxon>Flavobacteriales</taxon>
        <taxon>Flavobacteriaceae</taxon>
        <taxon>Lutimonas</taxon>
    </lineage>
</organism>
<accession>A0ABU9KWS4</accession>
<dbReference type="Proteomes" id="UP001474120">
    <property type="component" value="Unassembled WGS sequence"/>
</dbReference>
<proteinExistence type="predicted"/>
<evidence type="ECO:0000256" key="1">
    <source>
        <dbReference type="SAM" id="Coils"/>
    </source>
</evidence>
<comment type="caution">
    <text evidence="2">The sequence shown here is derived from an EMBL/GenBank/DDBJ whole genome shotgun (WGS) entry which is preliminary data.</text>
</comment>
<name>A0ABU9KWS4_9FLAO</name>
<sequence>METKLVYLSDLKFNLKVWKEELRFHRKEMEKFEKKLESIAKRNLGIEAMAPLEGFQNKIIREKEVIGRMLQRIRMKKKIIATTDLSEELDGRLRNQQTSMRDDMKTYIKLHYELKEDLMDYFLRWL</sequence>
<dbReference type="EMBL" id="JBCDNA010000001">
    <property type="protein sequence ID" value="MEL4454640.1"/>
    <property type="molecule type" value="Genomic_DNA"/>
</dbReference>
<keyword evidence="3" id="KW-1185">Reference proteome</keyword>